<dbReference type="FunFam" id="3.30.830.10:FF:000031">
    <property type="entry name" value="Putative zinc metalloprotease"/>
    <property type="match status" value="1"/>
</dbReference>
<dbReference type="PANTHER" id="PTHR43016">
    <property type="entry name" value="PRESEQUENCE PROTEASE"/>
    <property type="match status" value="1"/>
</dbReference>
<feature type="domain" description="Peptidase M16 N-terminal" evidence="1">
    <location>
        <begin position="36"/>
        <end position="137"/>
    </location>
</feature>
<dbReference type="eggNOG" id="KOG0961">
    <property type="taxonomic scope" value="Eukaryota"/>
</dbReference>
<dbReference type="EMBL" id="JH431327">
    <property type="status" value="NOT_ANNOTATED_CDS"/>
    <property type="molecule type" value="Genomic_DNA"/>
</dbReference>
<proteinExistence type="predicted"/>
<feature type="domain" description="Peptidase M16 C-terminal" evidence="2">
    <location>
        <begin position="198"/>
        <end position="366"/>
    </location>
</feature>
<dbReference type="FunFam" id="3.30.830.10:FF:000015">
    <property type="entry name" value="Putative zinc metalloprotease"/>
    <property type="match status" value="1"/>
</dbReference>
<sequence length="1027" mass="116204">MALIANNFEEKYGNYFDKVATVQAEGVISVTKYRSKRTGLTIFIPMTAPTEAHDDDGLPHTLEHLIFLGSELYPYKGVLDLVANRCLASGTNAWTDIDHTCYTMTTAGAEGFLQLLPIYLDHILFPVLSDAGFTTEVHHINGDGENAGVVYCEMQGRENVDDCVAHTFSLRAIYPEPSGYRCVTGGIMKNLRESTDNEKVKNYHSIFYRSENLGLAIAGQIDVCELLDTILKFEERIISSPPKPEFIRPWQTQVPELPETVEQTVLFPCDEETNGIAVLAWRGPNCKEIEKIEALEMLGEYLCDTSIAPLHKEFVEQDEPYCSGVSNSIITNSEVCIYFWFQDVPVSKLELVKEKLLSTLREIAIGKRSFDLKRLQTLLYNQSIITLRSMESSPQGIITTQLILDFLYGGETEAFEKSLNHISIYRELMTKSTKFWLDLITEYYIDTKFALTIVKPSIEHMQMMSQKEEERIAKQREILGETGLKAKLEKLQGATKQNEIPPPRDMINSIPVPDVNKINHILVRQSSNHMGKGNNNILPLDKIPVCFLLDDCKSNFIHLSAILNTSSLPYNLRLYLPIFCGIIFESPILRDGVLISHESVISQMLEDVFRSNIDVGFPSSFRSCCIPVSGTYLQTLQISLTLETKRYKKGVQWLRELLYFTQFKPDRLKIVANRMLNSISNLKRQGETINRCILTDMSYDTDSNNFACNVLRQQTFLSLLLLKLDSDPDEIVSDLNTLRALITDPEKITIYMAADVDKLSQITRLEEPWLTFPPISKAVPDHTKCSVCVKSAHEFILPINDCSRRKLIVGLGSVESSYLIQSVPCITNYEHPDLPAVMVLLQYFTQTEGPMWRQIRGLGLAYGFSMIVHPENGMLNLNLYECSHATSAYKEAKKILENHINGKEAWDTSLLDSARSSLAFEIISRENTIPNACEQSLLSYFRKVDLDYTKKFLEKVSNVSIDDLARVAPQYVSKLVTAEESRFAVCCHPSKVDEIILAFKELSVFLGQNLDSVPNLEEGFLCSLKKE</sequence>
<dbReference type="OMA" id="WEGFARI"/>
<reference evidence="4" key="1">
    <citation type="submission" date="2011-05" db="EMBL/GenBank/DDBJ databases">
        <authorList>
            <person name="Richards S.R."/>
            <person name="Qu J."/>
            <person name="Jiang H."/>
            <person name="Jhangiani S.N."/>
            <person name="Agravi P."/>
            <person name="Goodspeed R."/>
            <person name="Gross S."/>
            <person name="Mandapat C."/>
            <person name="Jackson L."/>
            <person name="Mathew T."/>
            <person name="Pu L."/>
            <person name="Thornton R."/>
            <person name="Saada N."/>
            <person name="Wilczek-Boney K.B."/>
            <person name="Lee S."/>
            <person name="Kovar C."/>
            <person name="Wu Y."/>
            <person name="Scherer S.E."/>
            <person name="Worley K.C."/>
            <person name="Muzny D.M."/>
            <person name="Gibbs R."/>
        </authorList>
    </citation>
    <scope>NUCLEOTIDE SEQUENCE</scope>
    <source>
        <strain evidence="4">Brora</strain>
    </source>
</reference>
<dbReference type="HOGENOM" id="CLU_006065_0_0_1"/>
<dbReference type="Pfam" id="PF00675">
    <property type="entry name" value="Peptidase_M16"/>
    <property type="match status" value="1"/>
</dbReference>
<name>T1IR04_STRMM</name>
<dbReference type="AlphaFoldDB" id="T1IR04"/>
<dbReference type="PANTHER" id="PTHR43016:SF16">
    <property type="entry name" value="METALLOPROTEASE, PUTATIVE (AFU_ORTHOLOGUE AFUA_4G07610)-RELATED"/>
    <property type="match status" value="1"/>
</dbReference>
<organism evidence="3 4">
    <name type="scientific">Strigamia maritima</name>
    <name type="common">European centipede</name>
    <name type="synonym">Geophilus maritimus</name>
    <dbReference type="NCBI Taxonomy" id="126957"/>
    <lineage>
        <taxon>Eukaryota</taxon>
        <taxon>Metazoa</taxon>
        <taxon>Ecdysozoa</taxon>
        <taxon>Arthropoda</taxon>
        <taxon>Myriapoda</taxon>
        <taxon>Chilopoda</taxon>
        <taxon>Pleurostigmophora</taxon>
        <taxon>Geophilomorpha</taxon>
        <taxon>Linotaeniidae</taxon>
        <taxon>Strigamia</taxon>
    </lineage>
</organism>
<dbReference type="EnsemblMetazoa" id="SMAR003485-RA">
    <property type="protein sequence ID" value="SMAR003485-PA"/>
    <property type="gene ID" value="SMAR003485"/>
</dbReference>
<evidence type="ECO:0000313" key="3">
    <source>
        <dbReference type="EnsemblMetazoa" id="SMAR003485-PA"/>
    </source>
</evidence>
<dbReference type="PhylomeDB" id="T1IR04"/>
<dbReference type="SUPFAM" id="SSF63411">
    <property type="entry name" value="LuxS/MPP-like metallohydrolase"/>
    <property type="match status" value="4"/>
</dbReference>
<dbReference type="InterPro" id="IPR011249">
    <property type="entry name" value="Metalloenz_LuxS/M16"/>
</dbReference>
<accession>T1IR04</accession>
<evidence type="ECO:0008006" key="5">
    <source>
        <dbReference type="Google" id="ProtNLM"/>
    </source>
</evidence>
<reference evidence="3" key="2">
    <citation type="submission" date="2015-02" db="UniProtKB">
        <authorList>
            <consortium name="EnsemblMetazoa"/>
        </authorList>
    </citation>
    <scope>IDENTIFICATION</scope>
</reference>
<keyword evidence="4" id="KW-1185">Reference proteome</keyword>
<evidence type="ECO:0000313" key="4">
    <source>
        <dbReference type="Proteomes" id="UP000014500"/>
    </source>
</evidence>
<dbReference type="Pfam" id="PF05193">
    <property type="entry name" value="Peptidase_M16_C"/>
    <property type="match status" value="1"/>
</dbReference>
<dbReference type="Gene3D" id="3.30.830.10">
    <property type="entry name" value="Metalloenzyme, LuxS/M16 peptidase-like"/>
    <property type="match status" value="4"/>
</dbReference>
<dbReference type="STRING" id="126957.T1IR04"/>
<dbReference type="InterPro" id="IPR011765">
    <property type="entry name" value="Pept_M16_N"/>
</dbReference>
<dbReference type="Proteomes" id="UP000014500">
    <property type="component" value="Unassembled WGS sequence"/>
</dbReference>
<evidence type="ECO:0000259" key="2">
    <source>
        <dbReference type="Pfam" id="PF05193"/>
    </source>
</evidence>
<protein>
    <recommendedName>
        <fullName evidence="5">Presequence protease, mitochondrial</fullName>
    </recommendedName>
</protein>
<evidence type="ECO:0000259" key="1">
    <source>
        <dbReference type="Pfam" id="PF00675"/>
    </source>
</evidence>
<dbReference type="GO" id="GO:0046872">
    <property type="term" value="F:metal ion binding"/>
    <property type="evidence" value="ECO:0007669"/>
    <property type="project" value="InterPro"/>
</dbReference>
<dbReference type="InterPro" id="IPR007863">
    <property type="entry name" value="Peptidase_M16_C"/>
</dbReference>